<dbReference type="CDD" id="cd00037">
    <property type="entry name" value="CLECT"/>
    <property type="match status" value="1"/>
</dbReference>
<reference evidence="5" key="1">
    <citation type="submission" date="2023-10" db="EMBL/GenBank/DDBJ databases">
        <title>Genome assemblies of two species of porcelain crab, Petrolisthes cinctipes and Petrolisthes manimaculis (Anomura: Porcellanidae).</title>
        <authorList>
            <person name="Angst P."/>
        </authorList>
    </citation>
    <scope>NUCLEOTIDE SEQUENCE</scope>
    <source>
        <strain evidence="5">PB745_01</strain>
        <tissue evidence="5">Gill</tissue>
    </source>
</reference>
<dbReference type="SMART" id="SM00034">
    <property type="entry name" value="CLECT"/>
    <property type="match status" value="1"/>
</dbReference>
<evidence type="ECO:0000256" key="3">
    <source>
        <dbReference type="SAM" id="SignalP"/>
    </source>
</evidence>
<name>A0AAE1FS48_PETCI</name>
<keyword evidence="3" id="KW-0732">Signal</keyword>
<accession>A0AAE1FS48</accession>
<proteinExistence type="predicted"/>
<evidence type="ECO:0000313" key="5">
    <source>
        <dbReference type="EMBL" id="KAK3879553.1"/>
    </source>
</evidence>
<dbReference type="PROSITE" id="PS00615">
    <property type="entry name" value="C_TYPE_LECTIN_1"/>
    <property type="match status" value="1"/>
</dbReference>
<dbReference type="PANTHER" id="PTHR22799:SF6">
    <property type="entry name" value="C-TYPE LECTIN DOMAIN FAMILY 4 MEMBER M-LIKE"/>
    <property type="match status" value="1"/>
</dbReference>
<evidence type="ECO:0000313" key="6">
    <source>
        <dbReference type="Proteomes" id="UP001286313"/>
    </source>
</evidence>
<dbReference type="InterPro" id="IPR016187">
    <property type="entry name" value="CTDL_fold"/>
</dbReference>
<keyword evidence="6" id="KW-1185">Reference proteome</keyword>
<protein>
    <recommendedName>
        <fullName evidence="4">C-type lectin domain-containing protein</fullName>
    </recommendedName>
</protein>
<dbReference type="PROSITE" id="PS50041">
    <property type="entry name" value="C_TYPE_LECTIN_2"/>
    <property type="match status" value="1"/>
</dbReference>
<sequence>MTVVMLMLVVLLKSVESMKLMKFINPSFDHCLTSGHVQRTITDVSRLTCSSACLVDEQCQGFCFLPPDRTCLITHTDQTTVLQALQETAGAVTYFIELKEGFVRKNGNGYRLMQSSVNHGTGRQACWNLGTNMSLPKNEKESQYIREIGKGVTVWALADDDPHEGTWKNTDTDEVLTYVNWMPSEPNGGTGENCVIEATANIKSWIDVSCASSYWYICQYLLY</sequence>
<dbReference type="AlphaFoldDB" id="A0AAE1FS48"/>
<feature type="signal peptide" evidence="3">
    <location>
        <begin position="1"/>
        <end position="17"/>
    </location>
</feature>
<dbReference type="GO" id="GO:0030246">
    <property type="term" value="F:carbohydrate binding"/>
    <property type="evidence" value="ECO:0007669"/>
    <property type="project" value="UniProtKB-KW"/>
</dbReference>
<dbReference type="InterPro" id="IPR016186">
    <property type="entry name" value="C-type_lectin-like/link_sf"/>
</dbReference>
<evidence type="ECO:0000256" key="1">
    <source>
        <dbReference type="ARBA" id="ARBA00022734"/>
    </source>
</evidence>
<dbReference type="InterPro" id="IPR018378">
    <property type="entry name" value="C-type_lectin_CS"/>
</dbReference>
<dbReference type="SUPFAM" id="SSF56436">
    <property type="entry name" value="C-type lectin-like"/>
    <property type="match status" value="1"/>
</dbReference>
<comment type="caution">
    <text evidence="5">The sequence shown here is derived from an EMBL/GenBank/DDBJ whole genome shotgun (WGS) entry which is preliminary data.</text>
</comment>
<dbReference type="Proteomes" id="UP001286313">
    <property type="component" value="Unassembled WGS sequence"/>
</dbReference>
<dbReference type="Pfam" id="PF00024">
    <property type="entry name" value="PAN_1"/>
    <property type="match status" value="1"/>
</dbReference>
<organism evidence="5 6">
    <name type="scientific">Petrolisthes cinctipes</name>
    <name type="common">Flat porcelain crab</name>
    <dbReference type="NCBI Taxonomy" id="88211"/>
    <lineage>
        <taxon>Eukaryota</taxon>
        <taxon>Metazoa</taxon>
        <taxon>Ecdysozoa</taxon>
        <taxon>Arthropoda</taxon>
        <taxon>Crustacea</taxon>
        <taxon>Multicrustacea</taxon>
        <taxon>Malacostraca</taxon>
        <taxon>Eumalacostraca</taxon>
        <taxon>Eucarida</taxon>
        <taxon>Decapoda</taxon>
        <taxon>Pleocyemata</taxon>
        <taxon>Anomura</taxon>
        <taxon>Galatheoidea</taxon>
        <taxon>Porcellanidae</taxon>
        <taxon>Petrolisthes</taxon>
    </lineage>
</organism>
<dbReference type="Gene3D" id="3.10.100.10">
    <property type="entry name" value="Mannose-Binding Protein A, subunit A"/>
    <property type="match status" value="1"/>
</dbReference>
<dbReference type="InterPro" id="IPR001304">
    <property type="entry name" value="C-type_lectin-like"/>
</dbReference>
<evidence type="ECO:0000256" key="2">
    <source>
        <dbReference type="ARBA" id="ARBA00023157"/>
    </source>
</evidence>
<feature type="chain" id="PRO_5041948344" description="C-type lectin domain-containing protein" evidence="3">
    <location>
        <begin position="18"/>
        <end position="223"/>
    </location>
</feature>
<dbReference type="PANTHER" id="PTHR22799">
    <property type="entry name" value="TETRANECTIN-RELATED"/>
    <property type="match status" value="1"/>
</dbReference>
<dbReference type="InterPro" id="IPR003609">
    <property type="entry name" value="Pan_app"/>
</dbReference>
<dbReference type="Pfam" id="PF00059">
    <property type="entry name" value="Lectin_C"/>
    <property type="match status" value="1"/>
</dbReference>
<feature type="domain" description="C-type lectin" evidence="4">
    <location>
        <begin position="105"/>
        <end position="219"/>
    </location>
</feature>
<gene>
    <name evidence="5" type="ORF">Pcinc_015888</name>
</gene>
<keyword evidence="2" id="KW-1015">Disulfide bond</keyword>
<keyword evidence="1" id="KW-0430">Lectin</keyword>
<dbReference type="EMBL" id="JAWQEG010001430">
    <property type="protein sequence ID" value="KAK3879553.1"/>
    <property type="molecule type" value="Genomic_DNA"/>
</dbReference>
<evidence type="ECO:0000259" key="4">
    <source>
        <dbReference type="PROSITE" id="PS50041"/>
    </source>
</evidence>
<dbReference type="InterPro" id="IPR051663">
    <property type="entry name" value="CLec_Tetranectin-domain"/>
</dbReference>